<evidence type="ECO:0000256" key="1">
    <source>
        <dbReference type="SAM" id="MobiDB-lite"/>
    </source>
</evidence>
<evidence type="ECO:0000313" key="3">
    <source>
        <dbReference type="Proteomes" id="UP000594037"/>
    </source>
</evidence>
<feature type="compositionally biased region" description="Polar residues" evidence="1">
    <location>
        <begin position="319"/>
        <end position="334"/>
    </location>
</feature>
<accession>A0A7M1RW72</accession>
<dbReference type="Proteomes" id="UP000594037">
    <property type="component" value="Segment"/>
</dbReference>
<proteinExistence type="predicted"/>
<feature type="region of interest" description="Disordered" evidence="1">
    <location>
        <begin position="319"/>
        <end position="340"/>
    </location>
</feature>
<sequence>MKTFNPIHRSNVSPVDIDTFGNTYRELEQGHQRAVQFESALKTEMAKLDLNEAEDAWRQQKIDGIRAILSENTKYGNAAGAVDDLVRAQGDIFSDPALLGRLRAQQDYKTYINNLDKRTDISEDYKNYYRARTKYNYQDITDDNGRVVGGTKWEPNERPVSQIDINEVFTAALKYVSPDSGTYENTMFLDPNTGKTSKTYTPGAELVRLNTVTNSYEKLGADKLQAAVTAAINANPAIKASLEQDFKIDKWKHEQNPDIFTDAYNNKGVLKTFNEYVQDKIDPFITAKKYNNFVSKNNYNDSLLNSLWTIKAKAAAKGNNTKMTPSATPPTTDVSGPLVTIDATPNPETLTRYRAAYAKFNDIVNNKYKDLNLFVTPDMSLDDVNNLLNKTSLGDFEKDDILKAYAAVNEATAADRLTLQQATSGVSQEARSAYKFLQELQSGSISPIDENDDEATKRFKQEYANIVNAIYGNGDYVGVDLADKRMFDAFVSNLGGREVLSKYNIEQSNLPDGRVRVTIPKEMSDGLSNFMIAAGNAYEEKGALTRTWNAFRGKIGGDTKMRVVRLGADKSSVEDLSYDRNAWMNAMGQSATTAGQFIRGIIEPAANITSTLTPNDWADVFKLQMKKLTKDSNEVFENNTKEVPVTINLGVNPRDWELQQYRSGASNSKEFTFYNHLSEDEQNKYISHLRSTPGILNNKKIYVNELDDDGYPTGRYRVPTDEELRWLDAARSGIGDNKIIADKQVHIPTIRGNHPLITLLPDDSKASTNARRSGFDKLKSSLKDTKSNIGFIIVDGVNDHAFNAYNNSLEAAAIQTSELLFYQNVAFDVPIIGQRFVVGTDPEDKSHYAIYEASNIESPVNGGLDYTFVNKASTWKTFDAAARSGLLRTEEEQLSAVAAYKDLLDAIGMSEGMRNSYINAYIAQYFQNNETTK</sequence>
<dbReference type="EMBL" id="MT774381">
    <property type="protein sequence ID" value="QOR58578.1"/>
    <property type="molecule type" value="Genomic_DNA"/>
</dbReference>
<reference evidence="2 3" key="1">
    <citation type="submission" date="2020-07" db="EMBL/GenBank/DDBJ databases">
        <title>Taxonomic proposal: Crassvirales, a new order of highly abundant and diverse bacterial viruses.</title>
        <authorList>
            <person name="Shkoporov A.N."/>
            <person name="Stockdale S.R."/>
            <person name="Guerin E."/>
            <person name="Ross R.P."/>
            <person name="Hill C."/>
        </authorList>
    </citation>
    <scope>NUCLEOTIDE SEQUENCE [LARGE SCALE GENOMIC DNA]</scope>
</reference>
<organism evidence="2 3">
    <name type="scientific">uncultured phage cr3_1</name>
    <dbReference type="NCBI Taxonomy" id="2772065"/>
    <lineage>
        <taxon>Viruses</taxon>
        <taxon>Duplodnaviria</taxon>
        <taxon>Heunggongvirae</taxon>
        <taxon>Uroviricota</taxon>
        <taxon>Caudoviricetes</taxon>
        <taxon>Crassvirales</taxon>
        <taxon>Intestiviridae</taxon>
        <taxon>Crudevirinae</taxon>
        <taxon>Diorhovirus</taxon>
        <taxon>Diorhovirus intestinalis</taxon>
    </lineage>
</organism>
<name>A0A7M1RW72_9CAUD</name>
<keyword evidence="3" id="KW-1185">Reference proteome</keyword>
<protein>
    <submittedName>
        <fullName evidence="2">Uncharacterized protein</fullName>
    </submittedName>
</protein>
<dbReference type="GeneID" id="65129056"/>
<dbReference type="RefSeq" id="YP_010110736.1">
    <property type="nucleotide sequence ID" value="NC_055874.1"/>
</dbReference>
<dbReference type="KEGG" id="vg:65129056"/>
<evidence type="ECO:0000313" key="2">
    <source>
        <dbReference type="EMBL" id="QOR58578.1"/>
    </source>
</evidence>